<evidence type="ECO:0000313" key="2">
    <source>
        <dbReference type="Proteomes" id="UP000827872"/>
    </source>
</evidence>
<keyword evidence="2" id="KW-1185">Reference proteome</keyword>
<sequence>MFEYSSVFLPLCLNRYSAKGIFCLPELFSAHLQENESCFPSRKRFPGHGCQLCCWHHDNNVSIYLAPPCSSSLEWAKQRPVHPHQSVSFSISPCLPICAPKLRTRRRSRVWIQASSGEAFPLYIMNLLGVFCLNAHVTKGNSCTFISLGLEDSPPPPLFFLLHQSNERNMFYITHLKSEKANFSMESTAHFAGESAVAELTGAEFLEAVNLLIWGSLVWRGDV</sequence>
<reference evidence="1" key="1">
    <citation type="submission" date="2021-08" db="EMBL/GenBank/DDBJ databases">
        <title>The first chromosome-level gecko genome reveals the dynamic sex chromosomes of Neotropical dwarf geckos (Sphaerodactylidae: Sphaerodactylus).</title>
        <authorList>
            <person name="Pinto B.J."/>
            <person name="Keating S.E."/>
            <person name="Gamble T."/>
        </authorList>
    </citation>
    <scope>NUCLEOTIDE SEQUENCE</scope>
    <source>
        <strain evidence="1">TG3544</strain>
    </source>
</reference>
<gene>
    <name evidence="1" type="ORF">K3G42_001401</name>
</gene>
<dbReference type="Proteomes" id="UP000827872">
    <property type="component" value="Linkage Group LG13"/>
</dbReference>
<name>A0ACB8FWT2_9SAUR</name>
<evidence type="ECO:0000313" key="1">
    <source>
        <dbReference type="EMBL" id="KAH8011537.1"/>
    </source>
</evidence>
<organism evidence="1 2">
    <name type="scientific">Sphaerodactylus townsendi</name>
    <dbReference type="NCBI Taxonomy" id="933632"/>
    <lineage>
        <taxon>Eukaryota</taxon>
        <taxon>Metazoa</taxon>
        <taxon>Chordata</taxon>
        <taxon>Craniata</taxon>
        <taxon>Vertebrata</taxon>
        <taxon>Euteleostomi</taxon>
        <taxon>Lepidosauria</taxon>
        <taxon>Squamata</taxon>
        <taxon>Bifurcata</taxon>
        <taxon>Gekkota</taxon>
        <taxon>Sphaerodactylidae</taxon>
        <taxon>Sphaerodactylus</taxon>
    </lineage>
</organism>
<comment type="caution">
    <text evidence="1">The sequence shown here is derived from an EMBL/GenBank/DDBJ whole genome shotgun (WGS) entry which is preliminary data.</text>
</comment>
<protein>
    <submittedName>
        <fullName evidence="1">Uncharacterized protein</fullName>
    </submittedName>
</protein>
<accession>A0ACB8FWT2</accession>
<proteinExistence type="predicted"/>
<dbReference type="EMBL" id="CM037626">
    <property type="protein sequence ID" value="KAH8011537.1"/>
    <property type="molecule type" value="Genomic_DNA"/>
</dbReference>